<dbReference type="GO" id="GO:0003964">
    <property type="term" value="F:RNA-directed DNA polymerase activity"/>
    <property type="evidence" value="ECO:0007669"/>
    <property type="project" value="UniProtKB-KW"/>
</dbReference>
<keyword evidence="14" id="KW-0239">DNA-directed DNA polymerase</keyword>
<dbReference type="PANTHER" id="PTHR42648">
    <property type="entry name" value="TRANSPOSASE, PUTATIVE-RELATED"/>
    <property type="match status" value="1"/>
</dbReference>
<evidence type="ECO:0000256" key="1">
    <source>
        <dbReference type="ARBA" id="ARBA00002180"/>
    </source>
</evidence>
<keyword evidence="3" id="KW-0645">Protease</keyword>
<proteinExistence type="predicted"/>
<keyword evidence="14" id="KW-0808">Transferase</keyword>
<evidence type="ECO:0000256" key="9">
    <source>
        <dbReference type="ARBA" id="ARBA00022801"/>
    </source>
</evidence>
<dbReference type="GO" id="GO:0008233">
    <property type="term" value="F:peptidase activity"/>
    <property type="evidence" value="ECO:0007669"/>
    <property type="project" value="UniProtKB-KW"/>
</dbReference>
<evidence type="ECO:0000256" key="4">
    <source>
        <dbReference type="ARBA" id="ARBA00022695"/>
    </source>
</evidence>
<evidence type="ECO:0000256" key="15">
    <source>
        <dbReference type="ARBA" id="ARBA00023113"/>
    </source>
</evidence>
<keyword evidence="10" id="KW-0067">ATP-binding</keyword>
<evidence type="ECO:0000256" key="12">
    <source>
        <dbReference type="ARBA" id="ARBA00022908"/>
    </source>
</evidence>
<dbReference type="Gene3D" id="3.30.420.10">
    <property type="entry name" value="Ribonuclease H-like superfamily/Ribonuclease H"/>
    <property type="match status" value="1"/>
</dbReference>
<keyword evidence="19" id="KW-1185">Reference proteome</keyword>
<keyword evidence="2" id="KW-1188">Viral release from host cell</keyword>
<dbReference type="Proteomes" id="UP000765509">
    <property type="component" value="Unassembled WGS sequence"/>
</dbReference>
<dbReference type="GO" id="GO:0005524">
    <property type="term" value="F:ATP binding"/>
    <property type="evidence" value="ECO:0007669"/>
    <property type="project" value="UniProtKB-KW"/>
</dbReference>
<evidence type="ECO:0000256" key="5">
    <source>
        <dbReference type="ARBA" id="ARBA00022722"/>
    </source>
</evidence>
<dbReference type="GO" id="GO:0006310">
    <property type="term" value="P:DNA recombination"/>
    <property type="evidence" value="ECO:0007669"/>
    <property type="project" value="UniProtKB-KW"/>
</dbReference>
<evidence type="ECO:0000256" key="10">
    <source>
        <dbReference type="ARBA" id="ARBA00022840"/>
    </source>
</evidence>
<reference evidence="18" key="1">
    <citation type="submission" date="2021-03" db="EMBL/GenBank/DDBJ databases">
        <title>Draft genome sequence of rust myrtle Austropuccinia psidii MF-1, a brazilian biotype.</title>
        <authorList>
            <person name="Quecine M.C."/>
            <person name="Pachon D.M.R."/>
            <person name="Bonatelli M.L."/>
            <person name="Correr F.H."/>
            <person name="Franceschini L.M."/>
            <person name="Leite T.F."/>
            <person name="Margarido G.R.A."/>
            <person name="Almeida C.A."/>
            <person name="Ferrarezi J.A."/>
            <person name="Labate C.A."/>
        </authorList>
    </citation>
    <scope>NUCLEOTIDE SEQUENCE</scope>
    <source>
        <strain evidence="18">MF-1</strain>
    </source>
</reference>
<dbReference type="GO" id="GO:0006508">
    <property type="term" value="P:proteolysis"/>
    <property type="evidence" value="ECO:0007669"/>
    <property type="project" value="UniProtKB-KW"/>
</dbReference>
<keyword evidence="16" id="KW-0233">DNA recombination</keyword>
<evidence type="ECO:0000256" key="14">
    <source>
        <dbReference type="ARBA" id="ARBA00022932"/>
    </source>
</evidence>
<accession>A0A9Q3D8C2</accession>
<evidence type="ECO:0000313" key="18">
    <source>
        <dbReference type="EMBL" id="MBW0498659.1"/>
    </source>
</evidence>
<keyword evidence="5" id="KW-0540">Nuclease</keyword>
<dbReference type="GO" id="GO:0046872">
    <property type="term" value="F:metal ion binding"/>
    <property type="evidence" value="ECO:0007669"/>
    <property type="project" value="UniProtKB-KW"/>
</dbReference>
<protein>
    <recommendedName>
        <fullName evidence="17">Retrovirus-related Pol polyprotein from transposon TNT 1-94-like beta-barrel domain-containing protein</fullName>
    </recommendedName>
</protein>
<keyword evidence="8" id="KW-0255">Endonuclease</keyword>
<evidence type="ECO:0000256" key="11">
    <source>
        <dbReference type="ARBA" id="ARBA00022842"/>
    </source>
</evidence>
<dbReference type="GO" id="GO:0015074">
    <property type="term" value="P:DNA integration"/>
    <property type="evidence" value="ECO:0007669"/>
    <property type="project" value="UniProtKB-KW"/>
</dbReference>
<dbReference type="InterPro" id="IPR054722">
    <property type="entry name" value="PolX-like_BBD"/>
</dbReference>
<keyword evidence="12" id="KW-0229">DNA integration</keyword>
<evidence type="ECO:0000256" key="2">
    <source>
        <dbReference type="ARBA" id="ARBA00022612"/>
    </source>
</evidence>
<evidence type="ECO:0000256" key="13">
    <source>
        <dbReference type="ARBA" id="ARBA00022918"/>
    </source>
</evidence>
<name>A0A9Q3D8C2_9BASI</name>
<dbReference type="EMBL" id="AVOT02014838">
    <property type="protein sequence ID" value="MBW0498659.1"/>
    <property type="molecule type" value="Genomic_DNA"/>
</dbReference>
<keyword evidence="15" id="KW-0917">Virion maturation</keyword>
<evidence type="ECO:0000256" key="3">
    <source>
        <dbReference type="ARBA" id="ARBA00022670"/>
    </source>
</evidence>
<dbReference type="InterPro" id="IPR012337">
    <property type="entry name" value="RNaseH-like_sf"/>
</dbReference>
<dbReference type="PANTHER" id="PTHR42648:SF11">
    <property type="entry name" value="TRANSPOSON TY4-P GAG-POL POLYPROTEIN"/>
    <property type="match status" value="1"/>
</dbReference>
<dbReference type="SUPFAM" id="SSF53098">
    <property type="entry name" value="Ribonuclease H-like"/>
    <property type="match status" value="1"/>
</dbReference>
<keyword evidence="6" id="KW-0479">Metal-binding</keyword>
<keyword evidence="7" id="KW-0547">Nucleotide-binding</keyword>
<dbReference type="GO" id="GO:0003887">
    <property type="term" value="F:DNA-directed DNA polymerase activity"/>
    <property type="evidence" value="ECO:0007669"/>
    <property type="project" value="UniProtKB-KW"/>
</dbReference>
<organism evidence="18 19">
    <name type="scientific">Austropuccinia psidii MF-1</name>
    <dbReference type="NCBI Taxonomy" id="1389203"/>
    <lineage>
        <taxon>Eukaryota</taxon>
        <taxon>Fungi</taxon>
        <taxon>Dikarya</taxon>
        <taxon>Basidiomycota</taxon>
        <taxon>Pucciniomycotina</taxon>
        <taxon>Pucciniomycetes</taxon>
        <taxon>Pucciniales</taxon>
        <taxon>Sphaerophragmiaceae</taxon>
        <taxon>Austropuccinia</taxon>
    </lineage>
</organism>
<gene>
    <name evidence="18" type="ORF">O181_038374</name>
</gene>
<evidence type="ECO:0000313" key="19">
    <source>
        <dbReference type="Proteomes" id="UP000765509"/>
    </source>
</evidence>
<evidence type="ECO:0000256" key="6">
    <source>
        <dbReference type="ARBA" id="ARBA00022723"/>
    </source>
</evidence>
<comment type="function">
    <text evidence="1">The aspartyl protease (PR) mediates the proteolytic cleavages of the Gag and Gag-Pol polyproteins after assembly of the VLP.</text>
</comment>
<evidence type="ECO:0000256" key="8">
    <source>
        <dbReference type="ARBA" id="ARBA00022759"/>
    </source>
</evidence>
<comment type="caution">
    <text evidence="18">The sequence shown here is derived from an EMBL/GenBank/DDBJ whole genome shotgun (WGS) entry which is preliminary data.</text>
</comment>
<feature type="domain" description="Retrovirus-related Pol polyprotein from transposon TNT 1-94-like beta-barrel" evidence="17">
    <location>
        <begin position="5"/>
        <end position="59"/>
    </location>
</feature>
<dbReference type="AlphaFoldDB" id="A0A9Q3D8C2"/>
<evidence type="ECO:0000256" key="7">
    <source>
        <dbReference type="ARBA" id="ARBA00022741"/>
    </source>
</evidence>
<evidence type="ECO:0000256" key="16">
    <source>
        <dbReference type="ARBA" id="ARBA00023172"/>
    </source>
</evidence>
<dbReference type="InterPro" id="IPR039537">
    <property type="entry name" value="Retrotran_Ty1/copia-like"/>
</dbReference>
<keyword evidence="11" id="KW-0460">Magnesium</keyword>
<sequence>MQIQMKTEEIELANGSTIHSEGHGTIRLELPHMILQVKSTLYIPKLATNLLSMETLLKTNHIIKGLDNECFEVIDKNKIQIMTGSFKTGNLIIDTQKYSALSDSTVSPKDILQLHQAAGNPSIKYIRKIIPGMNIPEFECITCNTCKMTKTPFKSSFPPSSHKLEFLHLDLCGPISPPLVSGARYFLKIMDRFLHYSWIFFLQHKSEAKEIFEQHVLTTPYTPEQNPLAERGNRTTIEKTRCLLKDSGLYLTYCAESTNTAVFLENRTPKRALAFESPFVKWYKRNNNLLHIHPFGGLAICLKQKANSKFEEKGAEGIFLGYEEGPKLLG</sequence>
<keyword evidence="13" id="KW-0695">RNA-directed DNA polymerase</keyword>
<dbReference type="GO" id="GO:0003676">
    <property type="term" value="F:nucleic acid binding"/>
    <property type="evidence" value="ECO:0007669"/>
    <property type="project" value="InterPro"/>
</dbReference>
<evidence type="ECO:0000259" key="17">
    <source>
        <dbReference type="Pfam" id="PF22936"/>
    </source>
</evidence>
<keyword evidence="4" id="KW-0548">Nucleotidyltransferase</keyword>
<dbReference type="GO" id="GO:0004519">
    <property type="term" value="F:endonuclease activity"/>
    <property type="evidence" value="ECO:0007669"/>
    <property type="project" value="UniProtKB-KW"/>
</dbReference>
<keyword evidence="9" id="KW-0378">Hydrolase</keyword>
<dbReference type="InterPro" id="IPR036397">
    <property type="entry name" value="RNaseH_sf"/>
</dbReference>
<dbReference type="Pfam" id="PF22936">
    <property type="entry name" value="Pol_BBD"/>
    <property type="match status" value="1"/>
</dbReference>